<accession>A0ABP8B394</accession>
<evidence type="ECO:0008006" key="3">
    <source>
        <dbReference type="Google" id="ProtNLM"/>
    </source>
</evidence>
<organism evidence="1 2">
    <name type="scientific">Pedobacter jeongneungensis</name>
    <dbReference type="NCBI Taxonomy" id="947309"/>
    <lineage>
        <taxon>Bacteria</taxon>
        <taxon>Pseudomonadati</taxon>
        <taxon>Bacteroidota</taxon>
        <taxon>Sphingobacteriia</taxon>
        <taxon>Sphingobacteriales</taxon>
        <taxon>Sphingobacteriaceae</taxon>
        <taxon>Pedobacter</taxon>
    </lineage>
</organism>
<gene>
    <name evidence="1" type="ORF">GCM10022289_03590</name>
</gene>
<protein>
    <recommendedName>
        <fullName evidence="3">Glycosyltransferase involved in cell wall biosynthesis</fullName>
    </recommendedName>
</protein>
<proteinExistence type="predicted"/>
<dbReference type="EMBL" id="BAABBY010000001">
    <property type="protein sequence ID" value="GAA4197016.1"/>
    <property type="molecule type" value="Genomic_DNA"/>
</dbReference>
<comment type="caution">
    <text evidence="1">The sequence shown here is derived from an EMBL/GenBank/DDBJ whole genome shotgun (WGS) entry which is preliminary data.</text>
</comment>
<dbReference type="Proteomes" id="UP001501772">
    <property type="component" value="Unassembled WGS sequence"/>
</dbReference>
<name>A0ABP8B394_9SPHI</name>
<evidence type="ECO:0000313" key="1">
    <source>
        <dbReference type="EMBL" id="GAA4197016.1"/>
    </source>
</evidence>
<keyword evidence="2" id="KW-1185">Reference proteome</keyword>
<dbReference type="SUPFAM" id="SSF53756">
    <property type="entry name" value="UDP-Glycosyltransferase/glycogen phosphorylase"/>
    <property type="match status" value="1"/>
</dbReference>
<dbReference type="Gene3D" id="3.40.50.2000">
    <property type="entry name" value="Glycogen Phosphorylase B"/>
    <property type="match status" value="1"/>
</dbReference>
<evidence type="ECO:0000313" key="2">
    <source>
        <dbReference type="Proteomes" id="UP001501772"/>
    </source>
</evidence>
<reference evidence="2" key="1">
    <citation type="journal article" date="2019" name="Int. J. Syst. Evol. Microbiol.">
        <title>The Global Catalogue of Microorganisms (GCM) 10K type strain sequencing project: providing services to taxonomists for standard genome sequencing and annotation.</title>
        <authorList>
            <consortium name="The Broad Institute Genomics Platform"/>
            <consortium name="The Broad Institute Genome Sequencing Center for Infectious Disease"/>
            <person name="Wu L."/>
            <person name="Ma J."/>
        </authorList>
    </citation>
    <scope>NUCLEOTIDE SEQUENCE [LARGE SCALE GENOMIC DNA]</scope>
    <source>
        <strain evidence="2">JCM 17626</strain>
    </source>
</reference>
<sequence>MVKEADSLKEAGYTVTVIYQYWNEWGTALDMQLLQTKKWKSIRVGGDPSAAKFVYLKSRIRQKLAMKLSNILGFGFGFAETAITRCLTEQTNFAQSIKADLYIAHNLGALPAAVSASKKNKAKCGFDAEDFHRYEVTNNKTSLDYKIKKYIEDKYLAQVDYLTTSSPLISAAYQECYPQLKPITLLNVFPQQHISMVDHTDKPLQLFWFSQTIGSARGLETVIDVINHLDELAFELHLLGNHDVEIIETFNSRLKSAKKSKIFYHRPIPADEIFKFASQFDIGLATELSYPENRDICLTNKIFTYVQAGLAIIATDTSAQSQLLENYPHMGDTYENGNIEALKKLLTLYANHREKLAARKKQALTYGNEKLNWNLEQQTFLELVANTLAN</sequence>